<name>A0A8H6G251_9LECA</name>
<organism evidence="1 2">
    <name type="scientific">Letharia columbiana</name>
    <dbReference type="NCBI Taxonomy" id="112416"/>
    <lineage>
        <taxon>Eukaryota</taxon>
        <taxon>Fungi</taxon>
        <taxon>Dikarya</taxon>
        <taxon>Ascomycota</taxon>
        <taxon>Pezizomycotina</taxon>
        <taxon>Lecanoromycetes</taxon>
        <taxon>OSLEUM clade</taxon>
        <taxon>Lecanoromycetidae</taxon>
        <taxon>Lecanorales</taxon>
        <taxon>Lecanorineae</taxon>
        <taxon>Parmeliaceae</taxon>
        <taxon>Letharia</taxon>
    </lineage>
</organism>
<dbReference type="RefSeq" id="XP_037168229.1">
    <property type="nucleotide sequence ID" value="XM_037304736.1"/>
</dbReference>
<comment type="caution">
    <text evidence="1">The sequence shown here is derived from an EMBL/GenBank/DDBJ whole genome shotgun (WGS) entry which is preliminary data.</text>
</comment>
<dbReference type="AlphaFoldDB" id="A0A8H6G251"/>
<keyword evidence="2" id="KW-1185">Reference proteome</keyword>
<evidence type="ECO:0000313" key="1">
    <source>
        <dbReference type="EMBL" id="KAF6238933.1"/>
    </source>
</evidence>
<dbReference type="EMBL" id="JACCJC010000007">
    <property type="protein sequence ID" value="KAF6238933.1"/>
    <property type="molecule type" value="Genomic_DNA"/>
</dbReference>
<protein>
    <submittedName>
        <fullName evidence="1">Uncharacterized protein</fullName>
    </submittedName>
</protein>
<dbReference type="GeneID" id="59284476"/>
<sequence>MLRRYQQPKLLNMTKPRFVLVPGAWIKPDIYSSVMEVGMFGDNERGDMLTGSSWMPSRTS</sequence>
<proteinExistence type="predicted"/>
<gene>
    <name evidence="1" type="ORF">HO173_002805</name>
</gene>
<accession>A0A8H6G251</accession>
<evidence type="ECO:0000313" key="2">
    <source>
        <dbReference type="Proteomes" id="UP000578531"/>
    </source>
</evidence>
<reference evidence="1 2" key="1">
    <citation type="journal article" date="2020" name="Genomics">
        <title>Complete, high-quality genomes from long-read metagenomic sequencing of two wolf lichen thalli reveals enigmatic genome architecture.</title>
        <authorList>
            <person name="McKenzie S.K."/>
            <person name="Walston R.F."/>
            <person name="Allen J.L."/>
        </authorList>
    </citation>
    <scope>NUCLEOTIDE SEQUENCE [LARGE SCALE GENOMIC DNA]</scope>
    <source>
        <strain evidence="1">WasteWater2</strain>
    </source>
</reference>
<dbReference type="Proteomes" id="UP000578531">
    <property type="component" value="Unassembled WGS sequence"/>
</dbReference>